<dbReference type="Proteomes" id="UP000611554">
    <property type="component" value="Unassembled WGS sequence"/>
</dbReference>
<keyword evidence="2 7" id="KW-0812">Transmembrane</keyword>
<evidence type="ECO:0000256" key="1">
    <source>
        <dbReference type="ARBA" id="ARBA00004651"/>
    </source>
</evidence>
<evidence type="ECO:0000313" key="11">
    <source>
        <dbReference type="Proteomes" id="UP000611554"/>
    </source>
</evidence>
<feature type="transmembrane region" description="Helical" evidence="7">
    <location>
        <begin position="237"/>
        <end position="260"/>
    </location>
</feature>
<feature type="transmembrane region" description="Helical" evidence="7">
    <location>
        <begin position="157"/>
        <end position="176"/>
    </location>
</feature>
<dbReference type="Pfam" id="PF00664">
    <property type="entry name" value="ABC_membrane"/>
    <property type="match status" value="1"/>
</dbReference>
<dbReference type="SUPFAM" id="SSF52540">
    <property type="entry name" value="P-loop containing nucleoside triphosphate hydrolases"/>
    <property type="match status" value="1"/>
</dbReference>
<dbReference type="PROSITE" id="PS00211">
    <property type="entry name" value="ABC_TRANSPORTER_1"/>
    <property type="match status" value="1"/>
</dbReference>
<dbReference type="InterPro" id="IPR027417">
    <property type="entry name" value="P-loop_NTPase"/>
</dbReference>
<comment type="subcellular location">
    <subcellularLocation>
        <location evidence="1">Cell membrane</location>
        <topology evidence="1">Multi-pass membrane protein</topology>
    </subcellularLocation>
</comment>
<keyword evidence="6 7" id="KW-0472">Membrane</keyword>
<dbReference type="Pfam" id="PF00005">
    <property type="entry name" value="ABC_tran"/>
    <property type="match status" value="1"/>
</dbReference>
<evidence type="ECO:0000259" key="9">
    <source>
        <dbReference type="PROSITE" id="PS50929"/>
    </source>
</evidence>
<dbReference type="InterPro" id="IPR036640">
    <property type="entry name" value="ABC1_TM_sf"/>
</dbReference>
<keyword evidence="4 10" id="KW-0067">ATP-binding</keyword>
<dbReference type="GO" id="GO:0005524">
    <property type="term" value="F:ATP binding"/>
    <property type="evidence" value="ECO:0007669"/>
    <property type="project" value="UniProtKB-KW"/>
</dbReference>
<evidence type="ECO:0000256" key="2">
    <source>
        <dbReference type="ARBA" id="ARBA00022692"/>
    </source>
</evidence>
<organism evidence="10 11">
    <name type="scientific">Streptosporangium pseudovulgare</name>
    <dbReference type="NCBI Taxonomy" id="35765"/>
    <lineage>
        <taxon>Bacteria</taxon>
        <taxon>Bacillati</taxon>
        <taxon>Actinomycetota</taxon>
        <taxon>Actinomycetes</taxon>
        <taxon>Streptosporangiales</taxon>
        <taxon>Streptosporangiaceae</taxon>
        <taxon>Streptosporangium</taxon>
    </lineage>
</organism>
<dbReference type="InterPro" id="IPR017871">
    <property type="entry name" value="ABC_transporter-like_CS"/>
</dbReference>
<feature type="transmembrane region" description="Helical" evidence="7">
    <location>
        <begin position="12"/>
        <end position="33"/>
    </location>
</feature>
<dbReference type="Gene3D" id="1.20.1560.10">
    <property type="entry name" value="ABC transporter type 1, transmembrane domain"/>
    <property type="match status" value="1"/>
</dbReference>
<gene>
    <name evidence="10" type="ORF">GCM10010140_21500</name>
</gene>
<evidence type="ECO:0000256" key="6">
    <source>
        <dbReference type="ARBA" id="ARBA00023136"/>
    </source>
</evidence>
<evidence type="ECO:0000256" key="3">
    <source>
        <dbReference type="ARBA" id="ARBA00022741"/>
    </source>
</evidence>
<proteinExistence type="predicted"/>
<dbReference type="InterPro" id="IPR039421">
    <property type="entry name" value="Type_1_exporter"/>
</dbReference>
<protein>
    <submittedName>
        <fullName evidence="10">Multidrug ABC transporter ATP-binding protein</fullName>
    </submittedName>
</protein>
<feature type="transmembrane region" description="Helical" evidence="7">
    <location>
        <begin position="53"/>
        <end position="78"/>
    </location>
</feature>
<evidence type="ECO:0000313" key="10">
    <source>
        <dbReference type="EMBL" id="GGP91462.1"/>
    </source>
</evidence>
<name>A0ABQ2QRR6_9ACTN</name>
<accession>A0ABQ2QRR6</accession>
<evidence type="ECO:0000256" key="7">
    <source>
        <dbReference type="SAM" id="Phobius"/>
    </source>
</evidence>
<dbReference type="PANTHER" id="PTHR43394">
    <property type="entry name" value="ATP-DEPENDENT PERMEASE MDL1, MITOCHONDRIAL"/>
    <property type="match status" value="1"/>
</dbReference>
<dbReference type="InterPro" id="IPR011527">
    <property type="entry name" value="ABC1_TM_dom"/>
</dbReference>
<dbReference type="InterPro" id="IPR003593">
    <property type="entry name" value="AAA+_ATPase"/>
</dbReference>
<dbReference type="Gene3D" id="3.40.50.300">
    <property type="entry name" value="P-loop containing nucleotide triphosphate hydrolases"/>
    <property type="match status" value="1"/>
</dbReference>
<reference evidence="11" key="1">
    <citation type="journal article" date="2019" name="Int. J. Syst. Evol. Microbiol.">
        <title>The Global Catalogue of Microorganisms (GCM) 10K type strain sequencing project: providing services to taxonomists for standard genome sequencing and annotation.</title>
        <authorList>
            <consortium name="The Broad Institute Genomics Platform"/>
            <consortium name="The Broad Institute Genome Sequencing Center for Infectious Disease"/>
            <person name="Wu L."/>
            <person name="Ma J."/>
        </authorList>
    </citation>
    <scope>NUCLEOTIDE SEQUENCE [LARGE SCALE GENOMIC DNA]</scope>
    <source>
        <strain evidence="11">JCM 3115</strain>
    </source>
</reference>
<feature type="transmembrane region" description="Helical" evidence="7">
    <location>
        <begin position="127"/>
        <end position="151"/>
    </location>
</feature>
<evidence type="ECO:0000259" key="8">
    <source>
        <dbReference type="PROSITE" id="PS50893"/>
    </source>
</evidence>
<comment type="caution">
    <text evidence="10">The sequence shown here is derived from an EMBL/GenBank/DDBJ whole genome shotgun (WGS) entry which is preliminary data.</text>
</comment>
<dbReference type="EMBL" id="BMQJ01000004">
    <property type="protein sequence ID" value="GGP91462.1"/>
    <property type="molecule type" value="Genomic_DNA"/>
</dbReference>
<dbReference type="SUPFAM" id="SSF90123">
    <property type="entry name" value="ABC transporter transmembrane region"/>
    <property type="match status" value="1"/>
</dbReference>
<evidence type="ECO:0000256" key="4">
    <source>
        <dbReference type="ARBA" id="ARBA00022840"/>
    </source>
</evidence>
<dbReference type="CDD" id="cd18548">
    <property type="entry name" value="ABC_6TM_Tm287_like"/>
    <property type="match status" value="1"/>
</dbReference>
<dbReference type="PROSITE" id="PS50929">
    <property type="entry name" value="ABC_TM1F"/>
    <property type="match status" value="1"/>
</dbReference>
<keyword evidence="11" id="KW-1185">Reference proteome</keyword>
<keyword evidence="5 7" id="KW-1133">Transmembrane helix</keyword>
<feature type="domain" description="ABC transmembrane type-1" evidence="9">
    <location>
        <begin position="18"/>
        <end position="300"/>
    </location>
</feature>
<dbReference type="SMART" id="SM00382">
    <property type="entry name" value="AAA"/>
    <property type="match status" value="1"/>
</dbReference>
<dbReference type="PROSITE" id="PS50893">
    <property type="entry name" value="ABC_TRANSPORTER_2"/>
    <property type="match status" value="1"/>
</dbReference>
<evidence type="ECO:0000256" key="5">
    <source>
        <dbReference type="ARBA" id="ARBA00022989"/>
    </source>
</evidence>
<keyword evidence="3" id="KW-0547">Nucleotide-binding</keyword>
<feature type="domain" description="ABC transporter" evidence="8">
    <location>
        <begin position="334"/>
        <end position="569"/>
    </location>
</feature>
<sequence>MLIRLLRTHLRPYTGSLVAVVVLQLLGTIASLYLPSLNADIIDRGVATGDTGYILTTGGWMLAVSLAQIACSIAAVYYGSRSAMGFGRDVRAAVFHRVGTFSAREVSQFGAPSLITRSTNDVQQVQMLVVMSCTMLVAAPIMGVGGIVMALRQDVGLSWLMLVCVPALLVSIGLIISRMVPQFRAMQDRIDTVNQVLREQLTGIRVVRAFVREREETRRFAEANEALTATALRVGRLTALIFPTVMLILNASSVAVLWFGAARVNTGEMQVGELTAFLMYLMQILTSMMMATFISMMIPRASVCAERIAEVLDTESSVLPPADPVRQVRGRGELEMRDVGFRYPGAASPVLSGISFRVEAGRTLAVIGSTGSGKTTLLSLVPRLFDVTSGTVSVDGVDVRDLDPQVLWRRIGLVPQKPYLFTGTVASNLRYGNPDATDEELWEALEVAQARDFVEAMPEGLDAPIAQGGTNVSGGQRQRLAIARALVRKPEIYLFDDSFSALDLTTDARLRAALRPRTSDAAVVIVAQRISTVADADQIVVLDDGVIAGIGTHEELLASCPTYVEIVESQRAVESAA</sequence>
<feature type="transmembrane region" description="Helical" evidence="7">
    <location>
        <begin position="280"/>
        <end position="298"/>
    </location>
</feature>
<dbReference type="PANTHER" id="PTHR43394:SF1">
    <property type="entry name" value="ATP-BINDING CASSETTE SUB-FAMILY B MEMBER 10, MITOCHONDRIAL"/>
    <property type="match status" value="1"/>
</dbReference>
<dbReference type="InterPro" id="IPR003439">
    <property type="entry name" value="ABC_transporter-like_ATP-bd"/>
</dbReference>
<dbReference type="RefSeq" id="WP_189246314.1">
    <property type="nucleotide sequence ID" value="NZ_BMQJ01000004.1"/>
</dbReference>